<accession>A0A1L3MDQ2</accession>
<dbReference type="EMBL" id="CP013290">
    <property type="protein sequence ID" value="APH00497.1"/>
    <property type="molecule type" value="Genomic_DNA"/>
</dbReference>
<gene>
    <name evidence="1" type="ORF">ASJ30_02275</name>
    <name evidence="2" type="ORF">IGS73_02350</name>
</gene>
<dbReference type="Proteomes" id="UP000593998">
    <property type="component" value="Chromosome"/>
</dbReference>
<evidence type="ECO:0000313" key="2">
    <source>
        <dbReference type="EMBL" id="QOK23286.1"/>
    </source>
</evidence>
<reference evidence="1 3" key="1">
    <citation type="submission" date="2015-11" db="EMBL/GenBank/DDBJ databases">
        <authorList>
            <person name="Zhang Y."/>
            <person name="Guo Z."/>
        </authorList>
    </citation>
    <scope>NUCLEOTIDE SEQUENCE [LARGE SCALE GENOMIC DNA]</scope>
    <source>
        <strain evidence="1 3">YFY001</strain>
    </source>
</reference>
<dbReference type="AlphaFoldDB" id="A0A1L3MDQ2"/>
<dbReference type="EMBL" id="CP062789">
    <property type="protein sequence ID" value="QOK23286.1"/>
    <property type="molecule type" value="Genomic_DNA"/>
</dbReference>
<name>A0A1L3MDQ2_9MICO</name>
<sequence length="105" mass="11271">MEISTLTPVDLTDVAARLERAAGRVDVCATQARVATSTTWRGEAATLHRDRVGEHASDLQALARRLREAAGLVRDLEAAARRRLDLLGDVDITVGDWPVGAIGRG</sequence>
<dbReference type="Proteomes" id="UP000182938">
    <property type="component" value="Chromosome"/>
</dbReference>
<evidence type="ECO:0000313" key="4">
    <source>
        <dbReference type="Proteomes" id="UP000593998"/>
    </source>
</evidence>
<organism evidence="1 3">
    <name type="scientific">Janibacter indicus</name>
    <dbReference type="NCBI Taxonomy" id="857417"/>
    <lineage>
        <taxon>Bacteria</taxon>
        <taxon>Bacillati</taxon>
        <taxon>Actinomycetota</taxon>
        <taxon>Actinomycetes</taxon>
        <taxon>Micrococcales</taxon>
        <taxon>Intrasporangiaceae</taxon>
        <taxon>Janibacter</taxon>
    </lineage>
</organism>
<evidence type="ECO:0000313" key="1">
    <source>
        <dbReference type="EMBL" id="APH00497.1"/>
    </source>
</evidence>
<proteinExistence type="predicted"/>
<evidence type="ECO:0000313" key="3">
    <source>
        <dbReference type="Proteomes" id="UP000182938"/>
    </source>
</evidence>
<dbReference type="RefSeq" id="WP_072623673.1">
    <property type="nucleotide sequence ID" value="NZ_CP013290.1"/>
</dbReference>
<dbReference type="KEGG" id="jte:ASJ30_02275"/>
<protein>
    <submittedName>
        <fullName evidence="1">Uncharacterized protein</fullName>
    </submittedName>
</protein>
<keyword evidence="3" id="KW-1185">Reference proteome</keyword>
<reference evidence="2 4" key="2">
    <citation type="submission" date="2020-10" db="EMBL/GenBank/DDBJ databases">
        <title>Janibacter indicus TT2 genome sequence.</title>
        <authorList>
            <person name="Lee K."/>
            <person name="Ganzorig M."/>
        </authorList>
    </citation>
    <scope>NUCLEOTIDE SEQUENCE [LARGE SCALE GENOMIC DNA]</scope>
    <source>
        <strain evidence="2 4">TT2</strain>
    </source>
</reference>